<proteinExistence type="predicted"/>
<name>A0A081RRN9_PHOTE</name>
<evidence type="ECO:0000313" key="2">
    <source>
        <dbReference type="Proteomes" id="UP000028002"/>
    </source>
</evidence>
<reference evidence="1 2" key="1">
    <citation type="submission" date="2014-03" db="EMBL/GenBank/DDBJ databases">
        <title>Draft Genome of Photorhabdus temperata Meg1.</title>
        <authorList>
            <person name="Hurst S.G.IV."/>
            <person name="Morris K."/>
            <person name="Thomas K."/>
            <person name="Tisa L.S."/>
        </authorList>
    </citation>
    <scope>NUCLEOTIDE SEQUENCE [LARGE SCALE GENOMIC DNA]</scope>
    <source>
        <strain evidence="1 2">Meg1</strain>
    </source>
</reference>
<dbReference type="AlphaFoldDB" id="A0A081RRN9"/>
<accession>A0A081RRN9</accession>
<dbReference type="PATRIC" id="fig|1393735.3.peg.4140"/>
<dbReference type="Pfam" id="PF06891">
    <property type="entry name" value="P2_Phage_GpR"/>
    <property type="match status" value="1"/>
</dbReference>
<dbReference type="InterPro" id="IPR009678">
    <property type="entry name" value="Phage_tail_completion_R"/>
</dbReference>
<gene>
    <name evidence="1" type="ORF">MEG1DRAFT_04044</name>
</gene>
<dbReference type="RefSeq" id="WP_036841229.1">
    <property type="nucleotide sequence ID" value="NZ_CAWLUD010000090.1"/>
</dbReference>
<sequence length="135" mass="15437">MKKPEFLRQTLIKKVPYLHAYPGTLSMSAEKGVVIATTTKSLSFEYNYVLNLTISYYTGDLNFLIVPLLQWIRKNQPDLMTNPELRKTGFTFSVDTFSQDATNIKIGLKLTERVLVRENGENLTVEDLPEPETSF</sequence>
<comment type="caution">
    <text evidence="1">The sequence shown here is derived from an EMBL/GenBank/DDBJ whole genome shotgun (WGS) entry which is preliminary data.</text>
</comment>
<protein>
    <submittedName>
        <fullName evidence="1">p2 phage tail completion protein R (GpR)</fullName>
    </submittedName>
</protein>
<organism evidence="1 2">
    <name type="scientific">Photorhabdus temperata subsp. temperata Meg1</name>
    <dbReference type="NCBI Taxonomy" id="1393735"/>
    <lineage>
        <taxon>Bacteria</taxon>
        <taxon>Pseudomonadati</taxon>
        <taxon>Pseudomonadota</taxon>
        <taxon>Gammaproteobacteria</taxon>
        <taxon>Enterobacterales</taxon>
        <taxon>Morganellaceae</taxon>
        <taxon>Photorhabdus</taxon>
    </lineage>
</organism>
<evidence type="ECO:0000313" key="1">
    <source>
        <dbReference type="EMBL" id="KER01342.1"/>
    </source>
</evidence>
<dbReference type="EMBL" id="JGVH01000090">
    <property type="protein sequence ID" value="KER01342.1"/>
    <property type="molecule type" value="Genomic_DNA"/>
</dbReference>
<dbReference type="Proteomes" id="UP000028002">
    <property type="component" value="Unassembled WGS sequence"/>
</dbReference>